<evidence type="ECO:0000256" key="9">
    <source>
        <dbReference type="RuleBase" id="RU000417"/>
    </source>
</evidence>
<dbReference type="PROSITE" id="PS00095">
    <property type="entry name" value="C5_MTASE_2"/>
    <property type="match status" value="1"/>
</dbReference>
<dbReference type="InterPro" id="IPR001525">
    <property type="entry name" value="C5_MeTfrase"/>
</dbReference>
<evidence type="ECO:0000256" key="10">
    <source>
        <dbReference type="SAM" id="MobiDB-lite"/>
    </source>
</evidence>
<evidence type="ECO:0000256" key="5">
    <source>
        <dbReference type="ARBA" id="ARBA00023280"/>
    </source>
</evidence>
<keyword evidence="3 7" id="KW-0808">Transferase</keyword>
<organism evidence="11">
    <name type="scientific">Siphoviridae sp. ctr8v12</name>
    <dbReference type="NCBI Taxonomy" id="2825685"/>
    <lineage>
        <taxon>Viruses</taxon>
        <taxon>Duplodnaviria</taxon>
        <taxon>Heunggongvirae</taxon>
        <taxon>Uroviricota</taxon>
        <taxon>Caudoviricetes</taxon>
    </lineage>
</organism>
<evidence type="ECO:0000313" key="11">
    <source>
        <dbReference type="EMBL" id="DAE17953.1"/>
    </source>
</evidence>
<dbReference type="InterPro" id="IPR018117">
    <property type="entry name" value="C5_DNA_meth_AS"/>
</dbReference>
<dbReference type="EC" id="2.1.1.37" evidence="9"/>
<keyword evidence="1 7" id="KW-0489">Methyltransferase</keyword>
<feature type="compositionally biased region" description="Basic and acidic residues" evidence="10">
    <location>
        <begin position="271"/>
        <end position="303"/>
    </location>
</feature>
<dbReference type="Gene3D" id="3.40.50.150">
    <property type="entry name" value="Vaccinia Virus protein VP39"/>
    <property type="match status" value="1"/>
</dbReference>
<keyword evidence="2" id="KW-1090">Inhibition of host innate immune response by virus</keyword>
<evidence type="ECO:0000256" key="6">
    <source>
        <dbReference type="ARBA" id="ARBA00033479"/>
    </source>
</evidence>
<keyword evidence="4 7" id="KW-0949">S-adenosyl-L-methionine</keyword>
<accession>A0A8S5QGP6</accession>
<name>A0A8S5QGP6_9CAUD</name>
<proteinExistence type="inferred from homology"/>
<evidence type="ECO:0000256" key="8">
    <source>
        <dbReference type="RuleBase" id="RU000416"/>
    </source>
</evidence>
<keyword evidence="6" id="KW-1258">Restriction-modification system evasion by virus</keyword>
<comment type="catalytic activity">
    <reaction evidence="9">
        <text>a 2'-deoxycytidine in DNA + S-adenosyl-L-methionine = a 5-methyl-2'-deoxycytidine in DNA + S-adenosyl-L-homocysteine + H(+)</text>
        <dbReference type="Rhea" id="RHEA:13681"/>
        <dbReference type="Rhea" id="RHEA-COMP:11369"/>
        <dbReference type="Rhea" id="RHEA-COMP:11370"/>
        <dbReference type="ChEBI" id="CHEBI:15378"/>
        <dbReference type="ChEBI" id="CHEBI:57856"/>
        <dbReference type="ChEBI" id="CHEBI:59789"/>
        <dbReference type="ChEBI" id="CHEBI:85452"/>
        <dbReference type="ChEBI" id="CHEBI:85454"/>
        <dbReference type="EC" id="2.1.1.37"/>
    </reaction>
</comment>
<evidence type="ECO:0000256" key="2">
    <source>
        <dbReference type="ARBA" id="ARBA00022632"/>
    </source>
</evidence>
<dbReference type="PROSITE" id="PS00094">
    <property type="entry name" value="C5_MTASE_1"/>
    <property type="match status" value="1"/>
</dbReference>
<feature type="region of interest" description="Disordered" evidence="10">
    <location>
        <begin position="208"/>
        <end position="327"/>
    </location>
</feature>
<dbReference type="PANTHER" id="PTHR46098:SF1">
    <property type="entry name" value="TRNA (CYTOSINE(38)-C(5))-METHYLTRANSFERASE"/>
    <property type="match status" value="1"/>
</dbReference>
<dbReference type="InterPro" id="IPR050750">
    <property type="entry name" value="C5-MTase"/>
</dbReference>
<dbReference type="GO" id="GO:0032259">
    <property type="term" value="P:methylation"/>
    <property type="evidence" value="ECO:0007669"/>
    <property type="project" value="UniProtKB-KW"/>
</dbReference>
<dbReference type="PRINTS" id="PR00105">
    <property type="entry name" value="C5METTRFRASE"/>
</dbReference>
<dbReference type="Pfam" id="PF00145">
    <property type="entry name" value="DNA_methylase"/>
    <property type="match status" value="2"/>
</dbReference>
<evidence type="ECO:0000256" key="4">
    <source>
        <dbReference type="ARBA" id="ARBA00022691"/>
    </source>
</evidence>
<dbReference type="InterPro" id="IPR031303">
    <property type="entry name" value="C5_meth_CS"/>
</dbReference>
<protein>
    <recommendedName>
        <fullName evidence="9">Cytosine-specific methyltransferase</fullName>
        <ecNumber evidence="9">2.1.1.37</ecNumber>
    </recommendedName>
</protein>
<comment type="similarity">
    <text evidence="7 8">Belongs to the class I-like SAM-binding methyltransferase superfamily. C5-methyltransferase family.</text>
</comment>
<evidence type="ECO:0000256" key="3">
    <source>
        <dbReference type="ARBA" id="ARBA00022679"/>
    </source>
</evidence>
<dbReference type="GO" id="GO:0003886">
    <property type="term" value="F:DNA (cytosine-5-)-methyltransferase activity"/>
    <property type="evidence" value="ECO:0007669"/>
    <property type="project" value="UniProtKB-EC"/>
</dbReference>
<feature type="compositionally biased region" description="Basic and acidic residues" evidence="10">
    <location>
        <begin position="209"/>
        <end position="233"/>
    </location>
</feature>
<dbReference type="EMBL" id="BK015649">
    <property type="protein sequence ID" value="DAE17953.1"/>
    <property type="molecule type" value="Genomic_DNA"/>
</dbReference>
<dbReference type="PROSITE" id="PS51679">
    <property type="entry name" value="SAM_MT_C5"/>
    <property type="match status" value="1"/>
</dbReference>
<dbReference type="PANTHER" id="PTHR46098">
    <property type="entry name" value="TRNA (CYTOSINE(38)-C(5))-METHYLTRANSFERASE"/>
    <property type="match status" value="1"/>
</dbReference>
<evidence type="ECO:0000256" key="1">
    <source>
        <dbReference type="ARBA" id="ARBA00022603"/>
    </source>
</evidence>
<keyword evidence="2" id="KW-0945">Host-virus interaction</keyword>
<dbReference type="GO" id="GO:0052170">
    <property type="term" value="P:symbiont-mediated suppression of host innate immune response"/>
    <property type="evidence" value="ECO:0007669"/>
    <property type="project" value="UniProtKB-KW"/>
</dbReference>
<feature type="active site" evidence="7">
    <location>
        <position position="76"/>
    </location>
</feature>
<dbReference type="GO" id="GO:0099018">
    <property type="term" value="P:symbiont-mediated evasion of host restriction-modification system"/>
    <property type="evidence" value="ECO:0007669"/>
    <property type="project" value="UniProtKB-KW"/>
</dbReference>
<reference evidence="11" key="1">
    <citation type="journal article" date="2021" name="Proc. Natl. Acad. Sci. U.S.A.">
        <title>A Catalog of Tens of Thousands of Viruses from Human Metagenomes Reveals Hidden Associations with Chronic Diseases.</title>
        <authorList>
            <person name="Tisza M.J."/>
            <person name="Buck C.B."/>
        </authorList>
    </citation>
    <scope>NUCLEOTIDE SEQUENCE</scope>
    <source>
        <strain evidence="11">Ctr8v12</strain>
    </source>
</reference>
<keyword evidence="5" id="KW-0899">Viral immunoevasion</keyword>
<evidence type="ECO:0000256" key="7">
    <source>
        <dbReference type="PROSITE-ProRule" id="PRU01016"/>
    </source>
</evidence>
<dbReference type="NCBIfam" id="TIGR00675">
    <property type="entry name" value="dcm"/>
    <property type="match status" value="1"/>
</dbReference>
<sequence length="372" mass="41841">MDRKLTHVSLFSGIGGFDLAAEWMGWTNVFHCEINEFCTRILNHHFPNAEHYADITKTDFTPWRGRIDVLSGGFPCQPFSLAGQRKGAGDDRYLWPQMLRAIREIQPSWVVGENVAGILTMVQPGEEVEVGSQTSLFGEADRKRVLLRQEYVVETICRDLGSEGYSVQPFLIPACAVGAPHRRDRIWFVARLAANPDGDRCTPCAASGRIEESRREHLPQQEERGNEAERLDGLDGLPWTSSDTQCNRGGEVDNQVQPRQPNGERAYSYGGKRDASNAHCERHFFRDAERPQGRKEPDGRVETLRGPSAWTDFPTQPPVRSGDDGISGGLDGITFPKWRQESIKAYGNAVVPQVVYEIFKAIQETYEYTPDK</sequence>
<dbReference type="InterPro" id="IPR029063">
    <property type="entry name" value="SAM-dependent_MTases_sf"/>
</dbReference>
<dbReference type="SUPFAM" id="SSF53335">
    <property type="entry name" value="S-adenosyl-L-methionine-dependent methyltransferases"/>
    <property type="match status" value="1"/>
</dbReference>